<accession>A0ACD3YUH7</accession>
<name>A0ACD3YUH7_FUSSC</name>
<dbReference type="EMBL" id="CP090032">
    <property type="protein sequence ID" value="UPK92545.1"/>
    <property type="molecule type" value="Genomic_DNA"/>
</dbReference>
<reference evidence="1" key="1">
    <citation type="submission" date="2021-11" db="EMBL/GenBank/DDBJ databases">
        <title>Fusarium solani-melongenae Genome sequencing and assembly.</title>
        <authorList>
            <person name="Xie S."/>
            <person name="Huang L."/>
            <person name="Zhang X."/>
        </authorList>
    </citation>
    <scope>NUCLEOTIDE SEQUENCE</scope>
    <source>
        <strain evidence="1">CRI 24-3</strain>
    </source>
</reference>
<gene>
    <name evidence="1" type="ORF">LCI18_003480</name>
</gene>
<proteinExistence type="predicted"/>
<protein>
    <submittedName>
        <fullName evidence="1">Uncharacterized protein</fullName>
    </submittedName>
</protein>
<keyword evidence="2" id="KW-1185">Reference proteome</keyword>
<dbReference type="Proteomes" id="UP000830768">
    <property type="component" value="Chromosome 3"/>
</dbReference>
<evidence type="ECO:0000313" key="1">
    <source>
        <dbReference type="EMBL" id="UPK92545.1"/>
    </source>
</evidence>
<sequence>MERILTRDKVREHATKDDGWLIIDNVVWDMTGFAEEHPGGAEIIINSLGRDGSKAYNAVHSPKTVLGYFGPSRIVGRLEEAVDLADSSSSRSQPTTENKPMIELCTLVSLQDIERVALEYLPPVARTQISAGANDNRTTKANASSFRDIYFRPRVLSSSRSVDCKTRILGREYAIPVFNAPASLAKLVHPDGELAIARGLAAKGSTIIIPTMGSFLPEEIVAALPPGHPFFFQLYVGTNRESTKRLLESVVALKAEAIIVTVDLPVVGKRDDVRRLQMQTSPPNNNKETSKSASNLAIDPDLSWIDIHWIRQITGLPVFVKGIQSAEDAKRAFSEGCAGIYISNHGGRAVDTAQPAILTLLEINIHCPEVLERMDVFIDGGIRRGTDILKAICLGASAVCLGRPILHSLTYGQDGIEHALNILKEELDVAMQLCGIKSLDEAHPGLLNTAALERFVYGKEGQRARHIVRGRL</sequence>
<evidence type="ECO:0000313" key="2">
    <source>
        <dbReference type="Proteomes" id="UP000830768"/>
    </source>
</evidence>
<organism evidence="1 2">
    <name type="scientific">Fusarium solani subsp. cucurbitae</name>
    <name type="common">Neocosmosporum cucurbitae</name>
    <dbReference type="NCBI Taxonomy" id="2747967"/>
    <lineage>
        <taxon>Eukaryota</taxon>
        <taxon>Fungi</taxon>
        <taxon>Dikarya</taxon>
        <taxon>Ascomycota</taxon>
        <taxon>Pezizomycotina</taxon>
        <taxon>Sordariomycetes</taxon>
        <taxon>Hypocreomycetidae</taxon>
        <taxon>Hypocreales</taxon>
        <taxon>Nectriaceae</taxon>
        <taxon>Fusarium</taxon>
        <taxon>Fusarium solani species complex</taxon>
    </lineage>
</organism>